<keyword evidence="7 10" id="KW-0456">Lyase</keyword>
<dbReference type="HAMAP" id="MF_00278">
    <property type="entry name" value="HisH"/>
    <property type="match status" value="1"/>
</dbReference>
<dbReference type="GO" id="GO:0016829">
    <property type="term" value="F:lyase activity"/>
    <property type="evidence" value="ECO:0007669"/>
    <property type="project" value="UniProtKB-KW"/>
</dbReference>
<accession>A0A556A856</accession>
<dbReference type="OrthoDB" id="9807137at2"/>
<dbReference type="Gene3D" id="3.40.50.880">
    <property type="match status" value="1"/>
</dbReference>
<dbReference type="GO" id="GO:0000105">
    <property type="term" value="P:L-histidine biosynthetic process"/>
    <property type="evidence" value="ECO:0007669"/>
    <property type="project" value="UniProtKB-UniRule"/>
</dbReference>
<keyword evidence="4 10" id="KW-0378">Hydrolase</keyword>
<dbReference type="GO" id="GO:0000107">
    <property type="term" value="F:imidazoleglycerol-phosphate synthase activity"/>
    <property type="evidence" value="ECO:0007669"/>
    <property type="project" value="UniProtKB-UniRule"/>
</dbReference>
<comment type="subunit">
    <text evidence="2 10">Heterodimer of HisH and HisF.</text>
</comment>
<evidence type="ECO:0000256" key="8">
    <source>
        <dbReference type="ARBA" id="ARBA00047838"/>
    </source>
</evidence>
<dbReference type="InterPro" id="IPR029062">
    <property type="entry name" value="Class_I_gatase-like"/>
</dbReference>
<dbReference type="RefSeq" id="WP_143951177.1">
    <property type="nucleotide sequence ID" value="NZ_BAABMB010000005.1"/>
</dbReference>
<dbReference type="CDD" id="cd01748">
    <property type="entry name" value="GATase1_IGP_Synthase"/>
    <property type="match status" value="1"/>
</dbReference>
<evidence type="ECO:0000256" key="9">
    <source>
        <dbReference type="ARBA" id="ARBA00049534"/>
    </source>
</evidence>
<comment type="catalytic activity">
    <reaction evidence="9 10">
        <text>L-glutamine + H2O = L-glutamate + NH4(+)</text>
        <dbReference type="Rhea" id="RHEA:15889"/>
        <dbReference type="ChEBI" id="CHEBI:15377"/>
        <dbReference type="ChEBI" id="CHEBI:28938"/>
        <dbReference type="ChEBI" id="CHEBI:29985"/>
        <dbReference type="ChEBI" id="CHEBI:58359"/>
        <dbReference type="EC" id="3.5.1.2"/>
    </reaction>
</comment>
<dbReference type="InterPro" id="IPR010139">
    <property type="entry name" value="Imidazole-glycPsynth_HisH"/>
</dbReference>
<dbReference type="GO" id="GO:0005737">
    <property type="term" value="C:cytoplasm"/>
    <property type="evidence" value="ECO:0007669"/>
    <property type="project" value="UniProtKB-SubCell"/>
</dbReference>
<evidence type="ECO:0000313" key="14">
    <source>
        <dbReference type="Proteomes" id="UP000318405"/>
    </source>
</evidence>
<keyword evidence="6 10" id="KW-0368">Histidine biosynthesis</keyword>
<reference evidence="13 14" key="1">
    <citation type="submission" date="2019-07" db="EMBL/GenBank/DDBJ databases">
        <title>Qingshengfaniella alkalisoli gen. nov., sp. nov., isolated from saline soil.</title>
        <authorList>
            <person name="Xu L."/>
            <person name="Huang X.-X."/>
            <person name="Sun J.-Q."/>
        </authorList>
    </citation>
    <scope>NUCLEOTIDE SEQUENCE [LARGE SCALE GENOMIC DNA]</scope>
    <source>
        <strain evidence="13 14">DSM 27279</strain>
    </source>
</reference>
<comment type="catalytic activity">
    <reaction evidence="8 10">
        <text>5-[(5-phospho-1-deoxy-D-ribulos-1-ylimino)methylamino]-1-(5-phospho-beta-D-ribosyl)imidazole-4-carboxamide + L-glutamine = D-erythro-1-(imidazol-4-yl)glycerol 3-phosphate + 5-amino-1-(5-phospho-beta-D-ribosyl)imidazole-4-carboxamide + L-glutamate + H(+)</text>
        <dbReference type="Rhea" id="RHEA:24793"/>
        <dbReference type="ChEBI" id="CHEBI:15378"/>
        <dbReference type="ChEBI" id="CHEBI:29985"/>
        <dbReference type="ChEBI" id="CHEBI:58278"/>
        <dbReference type="ChEBI" id="CHEBI:58359"/>
        <dbReference type="ChEBI" id="CHEBI:58475"/>
        <dbReference type="ChEBI" id="CHEBI:58525"/>
        <dbReference type="EC" id="4.3.2.10"/>
    </reaction>
</comment>
<name>A0A556A856_9BURK</name>
<evidence type="ECO:0000256" key="1">
    <source>
        <dbReference type="ARBA" id="ARBA00005091"/>
    </source>
</evidence>
<evidence type="ECO:0000256" key="6">
    <source>
        <dbReference type="ARBA" id="ARBA00023102"/>
    </source>
</evidence>
<dbReference type="SUPFAM" id="SSF52317">
    <property type="entry name" value="Class I glutamine amidotransferase-like"/>
    <property type="match status" value="1"/>
</dbReference>
<keyword evidence="3 10" id="KW-0028">Amino-acid biosynthesis</keyword>
<comment type="function">
    <text evidence="10">IGPS catalyzes the conversion of PRFAR and glutamine to IGP, AICAR and glutamate. The HisH subunit catalyzes the hydrolysis of glutamine to glutamate and ammonia as part of the synthesis of IGP and AICAR. The resulting ammonia molecule is channeled to the active site of HisF.</text>
</comment>
<dbReference type="NCBIfam" id="TIGR01855">
    <property type="entry name" value="IMP_synth_hisH"/>
    <property type="match status" value="1"/>
</dbReference>
<feature type="active site" evidence="10 11">
    <location>
        <position position="196"/>
    </location>
</feature>
<dbReference type="GO" id="GO:0004359">
    <property type="term" value="F:glutaminase activity"/>
    <property type="evidence" value="ECO:0007669"/>
    <property type="project" value="UniProtKB-EC"/>
</dbReference>
<evidence type="ECO:0000256" key="3">
    <source>
        <dbReference type="ARBA" id="ARBA00022605"/>
    </source>
</evidence>
<evidence type="ECO:0000256" key="10">
    <source>
        <dbReference type="HAMAP-Rule" id="MF_00278"/>
    </source>
</evidence>
<comment type="subcellular location">
    <subcellularLocation>
        <location evidence="10">Cytoplasm</location>
    </subcellularLocation>
</comment>
<sequence>MGSIAVVDAGAGNLHSVVRALRYAAPEADIQVCSDAARIAAAERVVLPGQGAMGDCMRQLENAGLVEAVRRAAREKPLLGVCVGMQMLFATSEEAPDTGGLGILPGAVPRLRGPAFENTGEFHAPGLKVPHMGWNRVHHGTPHALWDGIADGAYFYFVHSYYCAPEDPALTTGHTRYGIDFTSAIAADNIFATQFHPEKSADAGLRLYRNFAYWKP</sequence>
<dbReference type="PROSITE" id="PS51273">
    <property type="entry name" value="GATASE_TYPE_1"/>
    <property type="match status" value="1"/>
</dbReference>
<gene>
    <name evidence="10 13" type="primary">hisH</name>
    <name evidence="13" type="ORF">FOZ76_25960</name>
</gene>
<comment type="pathway">
    <text evidence="1 10">Amino-acid biosynthesis; L-histidine biosynthesis; L-histidine from 5-phospho-alpha-D-ribose 1-diphosphate: step 5/9.</text>
</comment>
<evidence type="ECO:0000313" key="13">
    <source>
        <dbReference type="EMBL" id="TSH89062.1"/>
    </source>
</evidence>
<dbReference type="InterPro" id="IPR017926">
    <property type="entry name" value="GATASE"/>
</dbReference>
<keyword evidence="5 10" id="KW-0315">Glutamine amidotransferase</keyword>
<dbReference type="EC" id="3.5.1.2" evidence="10"/>
<feature type="domain" description="Glutamine amidotransferase" evidence="12">
    <location>
        <begin position="6"/>
        <end position="211"/>
    </location>
</feature>
<dbReference type="PANTHER" id="PTHR42701">
    <property type="entry name" value="IMIDAZOLE GLYCEROL PHOSPHATE SYNTHASE SUBUNIT HISH"/>
    <property type="match status" value="1"/>
</dbReference>
<evidence type="ECO:0000256" key="11">
    <source>
        <dbReference type="PIRSR" id="PIRSR000495-1"/>
    </source>
</evidence>
<protein>
    <recommendedName>
        <fullName evidence="10">Imidazole glycerol phosphate synthase subunit HisH</fullName>
        <ecNumber evidence="10">4.3.2.10</ecNumber>
    </recommendedName>
    <alternativeName>
        <fullName evidence="10">IGP synthase glutaminase subunit</fullName>
        <ecNumber evidence="10">3.5.1.2</ecNumber>
    </alternativeName>
    <alternativeName>
        <fullName evidence="10">IGP synthase subunit HisH</fullName>
    </alternativeName>
    <alternativeName>
        <fullName evidence="10">ImGP synthase subunit HisH</fullName>
        <shortName evidence="10">IGPS subunit HisH</shortName>
    </alternativeName>
</protein>
<dbReference type="EMBL" id="VLTJ01000042">
    <property type="protein sequence ID" value="TSH89062.1"/>
    <property type="molecule type" value="Genomic_DNA"/>
</dbReference>
<keyword evidence="10" id="KW-0963">Cytoplasm</keyword>
<evidence type="ECO:0000256" key="7">
    <source>
        <dbReference type="ARBA" id="ARBA00023239"/>
    </source>
</evidence>
<comment type="caution">
    <text evidence="13">The sequence shown here is derived from an EMBL/GenBank/DDBJ whole genome shotgun (WGS) entry which is preliminary data.</text>
</comment>
<dbReference type="PIRSF" id="PIRSF000495">
    <property type="entry name" value="Amidotransf_hisH"/>
    <property type="match status" value="1"/>
</dbReference>
<proteinExistence type="inferred from homology"/>
<dbReference type="PANTHER" id="PTHR42701:SF1">
    <property type="entry name" value="IMIDAZOLE GLYCEROL PHOSPHATE SYNTHASE SUBUNIT HISH"/>
    <property type="match status" value="1"/>
</dbReference>
<evidence type="ECO:0000256" key="2">
    <source>
        <dbReference type="ARBA" id="ARBA00011152"/>
    </source>
</evidence>
<feature type="active site" evidence="10 11">
    <location>
        <position position="198"/>
    </location>
</feature>
<evidence type="ECO:0000259" key="12">
    <source>
        <dbReference type="Pfam" id="PF00117"/>
    </source>
</evidence>
<dbReference type="EC" id="4.3.2.10" evidence="10"/>
<feature type="active site" description="Nucleophile" evidence="10 11">
    <location>
        <position position="82"/>
    </location>
</feature>
<dbReference type="Pfam" id="PF00117">
    <property type="entry name" value="GATase"/>
    <property type="match status" value="1"/>
</dbReference>
<organism evidence="13 14">
    <name type="scientific">Verticiella sediminum</name>
    <dbReference type="NCBI Taxonomy" id="1247510"/>
    <lineage>
        <taxon>Bacteria</taxon>
        <taxon>Pseudomonadati</taxon>
        <taxon>Pseudomonadota</taxon>
        <taxon>Betaproteobacteria</taxon>
        <taxon>Burkholderiales</taxon>
        <taxon>Alcaligenaceae</taxon>
        <taxon>Verticiella</taxon>
    </lineage>
</organism>
<dbReference type="Proteomes" id="UP000318405">
    <property type="component" value="Unassembled WGS sequence"/>
</dbReference>
<dbReference type="UniPathway" id="UPA00031">
    <property type="reaction ID" value="UER00010"/>
</dbReference>
<evidence type="ECO:0000256" key="5">
    <source>
        <dbReference type="ARBA" id="ARBA00022962"/>
    </source>
</evidence>
<evidence type="ECO:0000256" key="4">
    <source>
        <dbReference type="ARBA" id="ARBA00022801"/>
    </source>
</evidence>
<keyword evidence="14" id="KW-1185">Reference proteome</keyword>
<dbReference type="AlphaFoldDB" id="A0A556A856"/>